<comment type="pathway">
    <text evidence="2">Phospholipid metabolism; phosphatidylglycerol biosynthesis; phosphatidylglycerol from CDP-diacylglycerol: step 1/2.</text>
</comment>
<feature type="transmembrane region" description="Helical" evidence="17">
    <location>
        <begin position="133"/>
        <end position="151"/>
    </location>
</feature>
<evidence type="ECO:0000256" key="16">
    <source>
        <dbReference type="RuleBase" id="RU003750"/>
    </source>
</evidence>
<evidence type="ECO:0000256" key="9">
    <source>
        <dbReference type="ARBA" id="ARBA00022989"/>
    </source>
</evidence>
<comment type="catalytic activity">
    <reaction evidence="14">
        <text>a CDP-1,2-diacyl-sn-glycerol + sn-glycerol 3-phosphate = a 1,2-diacyl-sn-glycero-3-phospho-(1'-sn-glycero-3'-phosphate) + CMP + H(+)</text>
        <dbReference type="Rhea" id="RHEA:12593"/>
        <dbReference type="ChEBI" id="CHEBI:15378"/>
        <dbReference type="ChEBI" id="CHEBI:57597"/>
        <dbReference type="ChEBI" id="CHEBI:58332"/>
        <dbReference type="ChEBI" id="CHEBI:60110"/>
        <dbReference type="ChEBI" id="CHEBI:60377"/>
        <dbReference type="EC" id="2.7.8.5"/>
    </reaction>
</comment>
<evidence type="ECO:0000256" key="11">
    <source>
        <dbReference type="ARBA" id="ARBA00023136"/>
    </source>
</evidence>
<accession>A0A2J0KYE7</accession>
<dbReference type="InterPro" id="IPR043130">
    <property type="entry name" value="CDP-OH_PTrfase_TM_dom"/>
</dbReference>
<dbReference type="EMBL" id="PEWV01000010">
    <property type="protein sequence ID" value="PIU42324.1"/>
    <property type="molecule type" value="Genomic_DNA"/>
</dbReference>
<keyword evidence="10" id="KW-0443">Lipid metabolism</keyword>
<dbReference type="NCBIfam" id="TIGR00560">
    <property type="entry name" value="pgsA"/>
    <property type="match status" value="1"/>
</dbReference>
<feature type="transmembrane region" description="Helical" evidence="17">
    <location>
        <begin position="157"/>
        <end position="177"/>
    </location>
</feature>
<organism evidence="18 19">
    <name type="scientific">Candidatus Aquitaenariimonas noxiae</name>
    <dbReference type="NCBI Taxonomy" id="1974741"/>
    <lineage>
        <taxon>Bacteria</taxon>
        <taxon>Pseudomonadati</taxon>
        <taxon>Candidatus Omnitrophota</taxon>
        <taxon>Candidatus Aquitaenariimonas</taxon>
    </lineage>
</organism>
<keyword evidence="6" id="KW-0444">Lipid biosynthesis</keyword>
<evidence type="ECO:0000256" key="5">
    <source>
        <dbReference type="ARBA" id="ARBA00014944"/>
    </source>
</evidence>
<evidence type="ECO:0000256" key="14">
    <source>
        <dbReference type="ARBA" id="ARBA00048586"/>
    </source>
</evidence>
<evidence type="ECO:0000256" key="2">
    <source>
        <dbReference type="ARBA" id="ARBA00005042"/>
    </source>
</evidence>
<evidence type="ECO:0000256" key="17">
    <source>
        <dbReference type="SAM" id="Phobius"/>
    </source>
</evidence>
<evidence type="ECO:0000256" key="6">
    <source>
        <dbReference type="ARBA" id="ARBA00022516"/>
    </source>
</evidence>
<dbReference type="GO" id="GO:0046474">
    <property type="term" value="P:glycerophospholipid biosynthetic process"/>
    <property type="evidence" value="ECO:0007669"/>
    <property type="project" value="TreeGrafter"/>
</dbReference>
<dbReference type="GO" id="GO:0008444">
    <property type="term" value="F:CDP-diacylglycerol-glycerol-3-phosphate 3-phosphatidyltransferase activity"/>
    <property type="evidence" value="ECO:0007669"/>
    <property type="project" value="UniProtKB-UniRule"/>
</dbReference>
<comment type="similarity">
    <text evidence="3 16">Belongs to the CDP-alcohol phosphatidyltransferase class-I family.</text>
</comment>
<evidence type="ECO:0000256" key="13">
    <source>
        <dbReference type="ARBA" id="ARBA00023264"/>
    </source>
</evidence>
<dbReference type="GO" id="GO:0016020">
    <property type="term" value="C:membrane"/>
    <property type="evidence" value="ECO:0007669"/>
    <property type="project" value="UniProtKB-SubCell"/>
</dbReference>
<dbReference type="Gene3D" id="1.20.120.1760">
    <property type="match status" value="1"/>
</dbReference>
<dbReference type="PIRSF" id="PIRSF000847">
    <property type="entry name" value="Phos_ph_gly_syn"/>
    <property type="match status" value="1"/>
</dbReference>
<keyword evidence="11 17" id="KW-0472">Membrane</keyword>
<dbReference type="PANTHER" id="PTHR14269">
    <property type="entry name" value="CDP-DIACYLGLYCEROL--GLYCEROL-3-PHOSPHATE 3-PHOSPHATIDYLTRANSFERASE-RELATED"/>
    <property type="match status" value="1"/>
</dbReference>
<dbReference type="Proteomes" id="UP000230052">
    <property type="component" value="Unassembled WGS sequence"/>
</dbReference>
<protein>
    <recommendedName>
        <fullName evidence="5 15">CDP-diacylglycerol--glycerol-3-phosphate 3-phosphatidyltransferase</fullName>
        <ecNumber evidence="4 15">2.7.8.5</ecNumber>
    </recommendedName>
</protein>
<feature type="transmembrane region" description="Helical" evidence="17">
    <location>
        <begin position="101"/>
        <end position="121"/>
    </location>
</feature>
<proteinExistence type="inferred from homology"/>
<dbReference type="Pfam" id="PF01066">
    <property type="entry name" value="CDP-OH_P_transf"/>
    <property type="match status" value="1"/>
</dbReference>
<dbReference type="InterPro" id="IPR048254">
    <property type="entry name" value="CDP_ALCOHOL_P_TRANSF_CS"/>
</dbReference>
<keyword evidence="12" id="KW-0594">Phospholipid biosynthesis</keyword>
<feature type="transmembrane region" description="Helical" evidence="17">
    <location>
        <begin position="12"/>
        <end position="28"/>
    </location>
</feature>
<evidence type="ECO:0000313" key="18">
    <source>
        <dbReference type="EMBL" id="PIU42324.1"/>
    </source>
</evidence>
<evidence type="ECO:0000256" key="4">
    <source>
        <dbReference type="ARBA" id="ARBA00013170"/>
    </source>
</evidence>
<dbReference type="InterPro" id="IPR050324">
    <property type="entry name" value="CDP-alcohol_PTase-I"/>
</dbReference>
<dbReference type="PROSITE" id="PS00379">
    <property type="entry name" value="CDP_ALCOHOL_P_TRANSF"/>
    <property type="match status" value="1"/>
</dbReference>
<evidence type="ECO:0000256" key="1">
    <source>
        <dbReference type="ARBA" id="ARBA00004141"/>
    </source>
</evidence>
<dbReference type="InterPro" id="IPR004570">
    <property type="entry name" value="Phosphatidylglycerol_P_synth"/>
</dbReference>
<keyword evidence="9 17" id="KW-1133">Transmembrane helix</keyword>
<evidence type="ECO:0000256" key="8">
    <source>
        <dbReference type="ARBA" id="ARBA00022692"/>
    </source>
</evidence>
<gene>
    <name evidence="18" type="primary">pgsA</name>
    <name evidence="18" type="ORF">COS99_00880</name>
</gene>
<feature type="transmembrane region" description="Helical" evidence="17">
    <location>
        <begin position="34"/>
        <end position="56"/>
    </location>
</feature>
<evidence type="ECO:0000256" key="12">
    <source>
        <dbReference type="ARBA" id="ARBA00023209"/>
    </source>
</evidence>
<evidence type="ECO:0000313" key="19">
    <source>
        <dbReference type="Proteomes" id="UP000230052"/>
    </source>
</evidence>
<keyword evidence="13" id="KW-1208">Phospholipid metabolism</keyword>
<keyword evidence="8 17" id="KW-0812">Transmembrane</keyword>
<dbReference type="AlphaFoldDB" id="A0A2J0KYE7"/>
<evidence type="ECO:0000256" key="3">
    <source>
        <dbReference type="ARBA" id="ARBA00010441"/>
    </source>
</evidence>
<name>A0A2J0KYE7_9BACT</name>
<keyword evidence="7 16" id="KW-0808">Transferase</keyword>
<comment type="caution">
    <text evidence="18">The sequence shown here is derived from an EMBL/GenBank/DDBJ whole genome shotgun (WGS) entry which is preliminary data.</text>
</comment>
<evidence type="ECO:0000256" key="7">
    <source>
        <dbReference type="ARBA" id="ARBA00022679"/>
    </source>
</evidence>
<sequence length="187" mass="21175">MNKMNLANRITIARILLIPFFIASIFYYKPETQFLRFLPAIIFGLSMTTDAVDGFIARVLKQKTQLGTILDPIADKLLLSTAFICLSMVNNLPPFFRLPPWVTIIVISRDIIIILGCVIIHHLKGAIDIRPTVLGKVTTFSQMITIISVLLHFHYSYVAWNVAVVFTILSGIEYVMIGSKMMNDREK</sequence>
<evidence type="ECO:0000256" key="10">
    <source>
        <dbReference type="ARBA" id="ARBA00023098"/>
    </source>
</evidence>
<evidence type="ECO:0000256" key="15">
    <source>
        <dbReference type="NCBIfam" id="TIGR00560"/>
    </source>
</evidence>
<reference evidence="18 19" key="1">
    <citation type="submission" date="2017-09" db="EMBL/GenBank/DDBJ databases">
        <title>Depth-based differentiation of microbial function through sediment-hosted aquifers and enrichment of novel symbionts in the deep terrestrial subsurface.</title>
        <authorList>
            <person name="Probst A.J."/>
            <person name="Ladd B."/>
            <person name="Jarett J.K."/>
            <person name="Geller-Mcgrath D.E."/>
            <person name="Sieber C.M."/>
            <person name="Emerson J.B."/>
            <person name="Anantharaman K."/>
            <person name="Thomas B.C."/>
            <person name="Malmstrom R."/>
            <person name="Stieglmeier M."/>
            <person name="Klingl A."/>
            <person name="Woyke T."/>
            <person name="Ryan C.M."/>
            <person name="Banfield J.F."/>
        </authorList>
    </citation>
    <scope>NUCLEOTIDE SEQUENCE [LARGE SCALE GENOMIC DNA]</scope>
    <source>
        <strain evidence="18">CG07_land_8_20_14_0_80_42_15</strain>
    </source>
</reference>
<dbReference type="EC" id="2.7.8.5" evidence="4 15"/>
<comment type="subcellular location">
    <subcellularLocation>
        <location evidence="1">Membrane</location>
        <topology evidence="1">Multi-pass membrane protein</topology>
    </subcellularLocation>
</comment>
<dbReference type="PANTHER" id="PTHR14269:SF62">
    <property type="entry name" value="CDP-DIACYLGLYCEROL--GLYCEROL-3-PHOSPHATE 3-PHOSPHATIDYLTRANSFERASE 1, CHLOROPLASTIC"/>
    <property type="match status" value="1"/>
</dbReference>
<dbReference type="InterPro" id="IPR000462">
    <property type="entry name" value="CDP-OH_P_trans"/>
</dbReference>